<evidence type="ECO:0008006" key="3">
    <source>
        <dbReference type="Google" id="ProtNLM"/>
    </source>
</evidence>
<accession>A0ABU8U2S1</accession>
<dbReference type="EMBL" id="JBBKAM010000002">
    <property type="protein sequence ID" value="MEJ8641975.1"/>
    <property type="molecule type" value="Genomic_DNA"/>
</dbReference>
<reference evidence="1 2" key="1">
    <citation type="submission" date="2024-03" db="EMBL/GenBank/DDBJ databases">
        <title>Novel Streptomyces species of biotechnological and ecological value are a feature of Machair soil.</title>
        <authorList>
            <person name="Prole J.R."/>
            <person name="Goodfellow M."/>
            <person name="Allenby N."/>
            <person name="Ward A.C."/>
        </authorList>
    </citation>
    <scope>NUCLEOTIDE SEQUENCE [LARGE SCALE GENOMIC DNA]</scope>
    <source>
        <strain evidence="1 2">MS1.HAVA.3</strain>
    </source>
</reference>
<comment type="caution">
    <text evidence="1">The sequence shown here is derived from an EMBL/GenBank/DDBJ whole genome shotgun (WGS) entry which is preliminary data.</text>
</comment>
<dbReference type="InterPro" id="IPR036736">
    <property type="entry name" value="ACP-like_sf"/>
</dbReference>
<name>A0ABU8U2S1_9ACTN</name>
<evidence type="ECO:0000313" key="1">
    <source>
        <dbReference type="EMBL" id="MEJ8641975.1"/>
    </source>
</evidence>
<organism evidence="1 2">
    <name type="scientific">Streptomyces caledonius</name>
    <dbReference type="NCBI Taxonomy" id="3134107"/>
    <lineage>
        <taxon>Bacteria</taxon>
        <taxon>Bacillati</taxon>
        <taxon>Actinomycetota</taxon>
        <taxon>Actinomycetes</taxon>
        <taxon>Kitasatosporales</taxon>
        <taxon>Streptomycetaceae</taxon>
        <taxon>Streptomyces</taxon>
    </lineage>
</organism>
<gene>
    <name evidence="1" type="ORF">WKI68_11865</name>
</gene>
<proteinExistence type="predicted"/>
<protein>
    <recommendedName>
        <fullName evidence="3">Acyl carrier protein</fullName>
    </recommendedName>
</protein>
<evidence type="ECO:0000313" key="2">
    <source>
        <dbReference type="Proteomes" id="UP001382904"/>
    </source>
</evidence>
<dbReference type="Proteomes" id="UP001382904">
    <property type="component" value="Unassembled WGS sequence"/>
</dbReference>
<sequence>MVELLTDLEATYEIRFEAEALTPETFATAGTLWKSLQESVRSAA</sequence>
<dbReference type="Gene3D" id="1.10.1200.10">
    <property type="entry name" value="ACP-like"/>
    <property type="match status" value="1"/>
</dbReference>
<keyword evidence="2" id="KW-1185">Reference proteome</keyword>